<feature type="transmembrane region" description="Helical" evidence="1">
    <location>
        <begin position="27"/>
        <end position="48"/>
    </location>
</feature>
<dbReference type="AlphaFoldDB" id="A0A367ZMK9"/>
<evidence type="ECO:0000313" key="3">
    <source>
        <dbReference type="Proteomes" id="UP000252355"/>
    </source>
</evidence>
<dbReference type="EMBL" id="QOQW01000014">
    <property type="protein sequence ID" value="RCK79280.1"/>
    <property type="molecule type" value="Genomic_DNA"/>
</dbReference>
<gene>
    <name evidence="2" type="ORF">OZSIB_0151</name>
</gene>
<comment type="caution">
    <text evidence="2">The sequence shown here is derived from an EMBL/GenBank/DDBJ whole genome shotgun (WGS) entry which is preliminary data.</text>
</comment>
<dbReference type="Proteomes" id="UP000252355">
    <property type="component" value="Unassembled WGS sequence"/>
</dbReference>
<keyword evidence="1" id="KW-0472">Membrane</keyword>
<protein>
    <submittedName>
        <fullName evidence="2">Uncharacterized protein</fullName>
    </submittedName>
</protein>
<organism evidence="2 3">
    <name type="scientific">Candidatus Ozemobacter sibiricus</name>
    <dbReference type="NCBI Taxonomy" id="2268124"/>
    <lineage>
        <taxon>Bacteria</taxon>
        <taxon>Candidatus Ozemobacteria</taxon>
        <taxon>Candidatus Ozemobacterales</taxon>
        <taxon>Candidatus Ozemobacteraceae</taxon>
        <taxon>Candidatus Ozemobacter</taxon>
    </lineage>
</organism>
<accession>A0A367ZMK9</accession>
<name>A0A367ZMK9_9BACT</name>
<keyword evidence="1" id="KW-1133">Transmembrane helix</keyword>
<keyword evidence="1" id="KW-0812">Transmembrane</keyword>
<sequence length="308" mass="35275">MILRPCQPRCRAPASHRRRAAGRRRGMAIVIALFFAFCLMILVAGMLFQHKNVAQHNRMSLEQQQAFFAARAAIQHFLLKAKLFPTELYDAVEFSVGKNPLCDFSEFSGSENFQLVKGFSGVYVRKLPAEELDVNRKPKYFYIKLAGQDDVFIKMGSFYNPDYRYLGPGLAQADPKKKYTQPINPQVAYGDVKADKFLRYFIRDCTNARVDGKRLQPALEMLIGPGVNTATSWKIATSEGYPYTMTYKVNRVSLQAMKELRRYNEEAIEIEVEGTIYDFKYDALKPDRGGKFSQVQRKVQKITRRGSL</sequence>
<evidence type="ECO:0000256" key="1">
    <source>
        <dbReference type="SAM" id="Phobius"/>
    </source>
</evidence>
<proteinExistence type="predicted"/>
<reference evidence="2 3" key="1">
    <citation type="submission" date="2018-05" db="EMBL/GenBank/DDBJ databases">
        <title>A metagenomic window into the 2 km-deep terrestrial subsurface aquifer revealed taxonomically and functionally diverse microbial community comprising novel uncultured bacterial lineages.</title>
        <authorList>
            <person name="Kadnikov V.V."/>
            <person name="Mardanov A.V."/>
            <person name="Beletsky A.V."/>
            <person name="Banks D."/>
            <person name="Pimenov N.V."/>
            <person name="Frank Y.A."/>
            <person name="Karnachuk O.V."/>
            <person name="Ravin N.V."/>
        </authorList>
    </citation>
    <scope>NUCLEOTIDE SEQUENCE [LARGE SCALE GENOMIC DNA]</scope>
    <source>
        <strain evidence="2">BY5</strain>
    </source>
</reference>
<evidence type="ECO:0000313" key="2">
    <source>
        <dbReference type="EMBL" id="RCK79280.1"/>
    </source>
</evidence>